<gene>
    <name evidence="3" type="ORF">LZ495_10140</name>
</gene>
<keyword evidence="2" id="KW-0472">Membrane</keyword>
<sequence length="172" mass="18085">MMGSGIRERWQLRREAAADAPRRPRPGLVAPVVLVVFFLLVVLIVVKMGGGEETAQAAGSGSETGQGDPAQTESPEPTGPPVAGPEAIPGTVKSRFALAVYKQPAERGKPVLSAERNTRVMVECHIAGQVRYVSGVGDPTWARVIVSGKRGYVHVGHIETGGVVAQQVPACE</sequence>
<evidence type="ECO:0000313" key="3">
    <source>
        <dbReference type="EMBL" id="MCF2527571.1"/>
    </source>
</evidence>
<evidence type="ECO:0000256" key="2">
    <source>
        <dbReference type="SAM" id="Phobius"/>
    </source>
</evidence>
<comment type="caution">
    <text evidence="3">The sequence shown here is derived from an EMBL/GenBank/DDBJ whole genome shotgun (WGS) entry which is preliminary data.</text>
</comment>
<evidence type="ECO:0008006" key="5">
    <source>
        <dbReference type="Google" id="ProtNLM"/>
    </source>
</evidence>
<organism evidence="3 4">
    <name type="scientific">Yinghuangia soli</name>
    <dbReference type="NCBI Taxonomy" id="2908204"/>
    <lineage>
        <taxon>Bacteria</taxon>
        <taxon>Bacillati</taxon>
        <taxon>Actinomycetota</taxon>
        <taxon>Actinomycetes</taxon>
        <taxon>Kitasatosporales</taxon>
        <taxon>Streptomycetaceae</taxon>
        <taxon>Yinghuangia</taxon>
    </lineage>
</organism>
<proteinExistence type="predicted"/>
<keyword evidence="2" id="KW-0812">Transmembrane</keyword>
<accession>A0AA41PYM4</accession>
<evidence type="ECO:0000313" key="4">
    <source>
        <dbReference type="Proteomes" id="UP001165378"/>
    </source>
</evidence>
<dbReference type="Proteomes" id="UP001165378">
    <property type="component" value="Unassembled WGS sequence"/>
</dbReference>
<protein>
    <recommendedName>
        <fullName evidence="5">SH3 domain-containing protein</fullName>
    </recommendedName>
</protein>
<keyword evidence="4" id="KW-1185">Reference proteome</keyword>
<dbReference type="AlphaFoldDB" id="A0AA41PYM4"/>
<feature type="region of interest" description="Disordered" evidence="1">
    <location>
        <begin position="54"/>
        <end position="87"/>
    </location>
</feature>
<dbReference type="RefSeq" id="WP_235051732.1">
    <property type="nucleotide sequence ID" value="NZ_JAKFHA010000004.1"/>
</dbReference>
<reference evidence="3" key="1">
    <citation type="submission" date="2022-01" db="EMBL/GenBank/DDBJ databases">
        <title>Genome-Based Taxonomic Classification of the Phylum Actinobacteria.</title>
        <authorList>
            <person name="Gao Y."/>
        </authorList>
    </citation>
    <scope>NUCLEOTIDE SEQUENCE</scope>
    <source>
        <strain evidence="3">KLBMP 8922</strain>
    </source>
</reference>
<feature type="compositionally biased region" description="Polar residues" evidence="1">
    <location>
        <begin position="57"/>
        <end position="75"/>
    </location>
</feature>
<evidence type="ECO:0000256" key="1">
    <source>
        <dbReference type="SAM" id="MobiDB-lite"/>
    </source>
</evidence>
<name>A0AA41PYM4_9ACTN</name>
<keyword evidence="2" id="KW-1133">Transmembrane helix</keyword>
<dbReference type="EMBL" id="JAKFHA010000004">
    <property type="protein sequence ID" value="MCF2527571.1"/>
    <property type="molecule type" value="Genomic_DNA"/>
</dbReference>
<feature type="transmembrane region" description="Helical" evidence="2">
    <location>
        <begin position="28"/>
        <end position="46"/>
    </location>
</feature>